<keyword evidence="3" id="KW-1185">Reference proteome</keyword>
<comment type="caution">
    <text evidence="2">The sequence shown here is derived from an EMBL/GenBank/DDBJ whole genome shotgun (WGS) entry which is preliminary data.</text>
</comment>
<gene>
    <name evidence="2" type="ORF">PPSIR1_20239</name>
</gene>
<feature type="chain" id="PRO_5002695026" evidence="1">
    <location>
        <begin position="34"/>
        <end position="388"/>
    </location>
</feature>
<protein>
    <submittedName>
        <fullName evidence="2">Uncharacterized protein</fullName>
    </submittedName>
</protein>
<dbReference type="eggNOG" id="ENOG5032K0T">
    <property type="taxonomic scope" value="Bacteria"/>
</dbReference>
<organism evidence="2 3">
    <name type="scientific">Plesiocystis pacifica SIR-1</name>
    <dbReference type="NCBI Taxonomy" id="391625"/>
    <lineage>
        <taxon>Bacteria</taxon>
        <taxon>Pseudomonadati</taxon>
        <taxon>Myxococcota</taxon>
        <taxon>Polyangia</taxon>
        <taxon>Nannocystales</taxon>
        <taxon>Nannocystaceae</taxon>
        <taxon>Plesiocystis</taxon>
    </lineage>
</organism>
<feature type="signal peptide" evidence="1">
    <location>
        <begin position="1"/>
        <end position="33"/>
    </location>
</feature>
<evidence type="ECO:0000256" key="1">
    <source>
        <dbReference type="SAM" id="SignalP"/>
    </source>
</evidence>
<sequence>MTRDTLCRSGTALRRAALACALAIGLAPSTARACKPFLSTYEHVPRPSWEPGAGLELVDEALDLDCERAGYRLTRCTWRARHSYAGQAGTPASGSMEFETSEAIASLRVAVNGVEVPTTIDGLRDRRGAAATVDEDGYILPDRVALSADDAGRVEVEVTLVLDLERYRGGHCTTPAGVARHPFASPHYTSIDFDLEPEHLRADPVETPIAPGASAEVQVRAPFVHFPRLRLRDHQSLRSRGRHHLRRRLPADSLRSVSVEHRRWSHGPVAAGGVGFGPQIRPRLRAGYELAGPYLTVASAAVEGDAIEELLVVPALEVASPDSPYFIPSVSLGVGAPVLVLPEPRPGVRALWSARWSILGLVGSVDIYPARGGEARTLRGALLLELTL</sequence>
<dbReference type="AlphaFoldDB" id="A6G224"/>
<proteinExistence type="predicted"/>
<accession>A6G224</accession>
<dbReference type="EMBL" id="ABCS01000014">
    <property type="protein sequence ID" value="EDM79993.1"/>
    <property type="molecule type" value="Genomic_DNA"/>
</dbReference>
<name>A6G224_9BACT</name>
<keyword evidence="1" id="KW-0732">Signal</keyword>
<dbReference type="Proteomes" id="UP000005801">
    <property type="component" value="Unassembled WGS sequence"/>
</dbReference>
<evidence type="ECO:0000313" key="2">
    <source>
        <dbReference type="EMBL" id="EDM79993.1"/>
    </source>
</evidence>
<evidence type="ECO:0000313" key="3">
    <source>
        <dbReference type="Proteomes" id="UP000005801"/>
    </source>
</evidence>
<reference evidence="2 3" key="1">
    <citation type="submission" date="2007-06" db="EMBL/GenBank/DDBJ databases">
        <authorList>
            <person name="Shimkets L."/>
            <person name="Ferriera S."/>
            <person name="Johnson J."/>
            <person name="Kravitz S."/>
            <person name="Beeson K."/>
            <person name="Sutton G."/>
            <person name="Rogers Y.-H."/>
            <person name="Friedman R."/>
            <person name="Frazier M."/>
            <person name="Venter J.C."/>
        </authorList>
    </citation>
    <scope>NUCLEOTIDE SEQUENCE [LARGE SCALE GENOMIC DNA]</scope>
    <source>
        <strain evidence="2 3">SIR-1</strain>
    </source>
</reference>